<name>A0ABR1PVQ5_9PEZI</name>
<dbReference type="EMBL" id="JAQQWE010000009">
    <property type="protein sequence ID" value="KAK7941112.1"/>
    <property type="molecule type" value="Genomic_DNA"/>
</dbReference>
<accession>A0ABR1PVQ5</accession>
<dbReference type="Gene3D" id="3.60.130.10">
    <property type="entry name" value="Clavaminate synthase-like"/>
    <property type="match status" value="1"/>
</dbReference>
<dbReference type="Pfam" id="PF02668">
    <property type="entry name" value="TauD"/>
    <property type="match status" value="1"/>
</dbReference>
<evidence type="ECO:0000259" key="2">
    <source>
        <dbReference type="Pfam" id="PF02668"/>
    </source>
</evidence>
<dbReference type="InterPro" id="IPR003819">
    <property type="entry name" value="TauD/TfdA-like"/>
</dbReference>
<dbReference type="InterPro" id="IPR050411">
    <property type="entry name" value="AlphaKG_dependent_hydroxylases"/>
</dbReference>
<evidence type="ECO:0000313" key="4">
    <source>
        <dbReference type="Proteomes" id="UP001391051"/>
    </source>
</evidence>
<reference evidence="3 4" key="1">
    <citation type="submission" date="2023-01" db="EMBL/GenBank/DDBJ databases">
        <title>Analysis of 21 Apiospora genomes using comparative genomics revels a genus with tremendous synthesis potential of carbohydrate active enzymes and secondary metabolites.</title>
        <authorList>
            <person name="Sorensen T."/>
        </authorList>
    </citation>
    <scope>NUCLEOTIDE SEQUENCE [LARGE SCALE GENOMIC DNA]</scope>
    <source>
        <strain evidence="3 4">CBS 24483</strain>
    </source>
</reference>
<sequence>MEYHLANGPIAVPQPIRDAQLTAACGHGGCALSEEPLGLPSGYPSTLDSRLAWKGSDFKDEESYVCHMTEGDVAEIKSTLEHFKALELDGDLLAGIGQELHNGKGFSVIRGIKPRDFSVEELTMVWLGIQAHIVDQRGCQDHKGNMLGEVPRHSKCHSLADMMLVHIIADDSSAEMLGHHRHSTSSIVSNRSKSQFTGAEADNPPLQSFHNEEAGDCVGWLTRSTPASGGRCIISSAYHVYNVLAAYRPDMIRTLAKSDWPFAIPKFQCRPVIFYHNSKLIMNFGRTPLLGNATHPRPSSLPQVNDRQREALDAIEAIARATQLEITTQAGDMHFINNMAVLHRREGFVNGQTGREKRHLVRMRLRSSALGWDIPEELKGDWHDAFESSAAKAWHLEPMPGDAFPLRKYTN</sequence>
<dbReference type="PANTHER" id="PTHR10696">
    <property type="entry name" value="GAMMA-BUTYROBETAINE HYDROXYLASE-RELATED"/>
    <property type="match status" value="1"/>
</dbReference>
<dbReference type="GeneID" id="92082783"/>
<feature type="domain" description="TauD/TfdA-like" evidence="2">
    <location>
        <begin position="98"/>
        <end position="363"/>
    </location>
</feature>
<dbReference type="Proteomes" id="UP001391051">
    <property type="component" value="Unassembled WGS sequence"/>
</dbReference>
<dbReference type="InterPro" id="IPR042098">
    <property type="entry name" value="TauD-like_sf"/>
</dbReference>
<dbReference type="RefSeq" id="XP_066693864.1">
    <property type="nucleotide sequence ID" value="XM_066849721.1"/>
</dbReference>
<evidence type="ECO:0000256" key="1">
    <source>
        <dbReference type="ARBA" id="ARBA00023002"/>
    </source>
</evidence>
<keyword evidence="1" id="KW-0560">Oxidoreductase</keyword>
<comment type="caution">
    <text evidence="3">The sequence shown here is derived from an EMBL/GenBank/DDBJ whole genome shotgun (WGS) entry which is preliminary data.</text>
</comment>
<dbReference type="PANTHER" id="PTHR10696:SF49">
    <property type="entry name" value="TAUD_TFDA-LIKE DOMAIN-CONTAINING PROTEIN"/>
    <property type="match status" value="1"/>
</dbReference>
<gene>
    <name evidence="3" type="ORF">PG986_013499</name>
</gene>
<proteinExistence type="predicted"/>
<dbReference type="SUPFAM" id="SSF51197">
    <property type="entry name" value="Clavaminate synthase-like"/>
    <property type="match status" value="1"/>
</dbReference>
<evidence type="ECO:0000313" key="3">
    <source>
        <dbReference type="EMBL" id="KAK7941112.1"/>
    </source>
</evidence>
<keyword evidence="4" id="KW-1185">Reference proteome</keyword>
<organism evidence="3 4">
    <name type="scientific">Apiospora aurea</name>
    <dbReference type="NCBI Taxonomy" id="335848"/>
    <lineage>
        <taxon>Eukaryota</taxon>
        <taxon>Fungi</taxon>
        <taxon>Dikarya</taxon>
        <taxon>Ascomycota</taxon>
        <taxon>Pezizomycotina</taxon>
        <taxon>Sordariomycetes</taxon>
        <taxon>Xylariomycetidae</taxon>
        <taxon>Amphisphaeriales</taxon>
        <taxon>Apiosporaceae</taxon>
        <taxon>Apiospora</taxon>
    </lineage>
</organism>
<protein>
    <submittedName>
        <fullName evidence="3">Taurine hydroxylase-like protein SAT17</fullName>
    </submittedName>
</protein>